<evidence type="ECO:0000313" key="2">
    <source>
        <dbReference type="Proteomes" id="UP001055811"/>
    </source>
</evidence>
<protein>
    <submittedName>
        <fullName evidence="1">Uncharacterized protein</fullName>
    </submittedName>
</protein>
<dbReference type="Proteomes" id="UP001055811">
    <property type="component" value="Linkage Group LG04"/>
</dbReference>
<dbReference type="EMBL" id="CM042012">
    <property type="protein sequence ID" value="KAI3749878.1"/>
    <property type="molecule type" value="Genomic_DNA"/>
</dbReference>
<accession>A0ACB9DTS9</accession>
<evidence type="ECO:0000313" key="1">
    <source>
        <dbReference type="EMBL" id="KAI3749878.1"/>
    </source>
</evidence>
<gene>
    <name evidence="1" type="ORF">L2E82_20496</name>
</gene>
<comment type="caution">
    <text evidence="1">The sequence shown here is derived from an EMBL/GenBank/DDBJ whole genome shotgun (WGS) entry which is preliminary data.</text>
</comment>
<keyword evidence="2" id="KW-1185">Reference proteome</keyword>
<name>A0ACB9DTS9_CICIN</name>
<organism evidence="1 2">
    <name type="scientific">Cichorium intybus</name>
    <name type="common">Chicory</name>
    <dbReference type="NCBI Taxonomy" id="13427"/>
    <lineage>
        <taxon>Eukaryota</taxon>
        <taxon>Viridiplantae</taxon>
        <taxon>Streptophyta</taxon>
        <taxon>Embryophyta</taxon>
        <taxon>Tracheophyta</taxon>
        <taxon>Spermatophyta</taxon>
        <taxon>Magnoliopsida</taxon>
        <taxon>eudicotyledons</taxon>
        <taxon>Gunneridae</taxon>
        <taxon>Pentapetalae</taxon>
        <taxon>asterids</taxon>
        <taxon>campanulids</taxon>
        <taxon>Asterales</taxon>
        <taxon>Asteraceae</taxon>
        <taxon>Cichorioideae</taxon>
        <taxon>Cichorieae</taxon>
        <taxon>Cichoriinae</taxon>
        <taxon>Cichorium</taxon>
    </lineage>
</organism>
<reference evidence="1 2" key="2">
    <citation type="journal article" date="2022" name="Mol. Ecol. Resour.">
        <title>The genomes of chicory, endive, great burdock and yacon provide insights into Asteraceae paleo-polyploidization history and plant inulin production.</title>
        <authorList>
            <person name="Fan W."/>
            <person name="Wang S."/>
            <person name="Wang H."/>
            <person name="Wang A."/>
            <person name="Jiang F."/>
            <person name="Liu H."/>
            <person name="Zhao H."/>
            <person name="Xu D."/>
            <person name="Zhang Y."/>
        </authorList>
    </citation>
    <scope>NUCLEOTIDE SEQUENCE [LARGE SCALE GENOMIC DNA]</scope>
    <source>
        <strain evidence="2">cv. Punajuju</strain>
        <tissue evidence="1">Leaves</tissue>
    </source>
</reference>
<reference evidence="2" key="1">
    <citation type="journal article" date="2022" name="Mol. Ecol. Resour.">
        <title>The genomes of chicory, endive, great burdock and yacon provide insights into Asteraceae palaeo-polyploidization history and plant inulin production.</title>
        <authorList>
            <person name="Fan W."/>
            <person name="Wang S."/>
            <person name="Wang H."/>
            <person name="Wang A."/>
            <person name="Jiang F."/>
            <person name="Liu H."/>
            <person name="Zhao H."/>
            <person name="Xu D."/>
            <person name="Zhang Y."/>
        </authorList>
    </citation>
    <scope>NUCLEOTIDE SEQUENCE [LARGE SCALE GENOMIC DNA]</scope>
    <source>
        <strain evidence="2">cv. Punajuju</strain>
    </source>
</reference>
<sequence>MKFFQTETQLPNFKYATGCCLPRVLRRLPCFRGLATQHHRIKESTELRCTTYNPGIVAKLMGLDSIPPRISSVHCQQDQSNSNSRNQCISQTPMVLEIEKGKFFILGLEGGCKGKGDSRSDSRRKLLEDDGSKKKELVMETSNGVLKDGANVDMDLEFFDQLVLELVYIF</sequence>
<proteinExistence type="predicted"/>